<dbReference type="Pfam" id="PF15906">
    <property type="entry name" value="zf-NOSIP"/>
    <property type="match status" value="1"/>
</dbReference>
<dbReference type="InterPro" id="IPR016818">
    <property type="entry name" value="NOSIP"/>
</dbReference>
<dbReference type="PANTHER" id="PTHR13063:SF10">
    <property type="entry name" value="NITRIC OXIDE SYNTHASE-INTERACTING PROTEIN"/>
    <property type="match status" value="1"/>
</dbReference>
<dbReference type="Gene3D" id="3.30.40.10">
    <property type="entry name" value="Zinc/RING finger domain, C3HC4 (zinc finger)"/>
    <property type="match status" value="2"/>
</dbReference>
<evidence type="ECO:0000256" key="5">
    <source>
        <dbReference type="ARBA" id="ARBA00022833"/>
    </source>
</evidence>
<dbReference type="GO" id="GO:0005634">
    <property type="term" value="C:nucleus"/>
    <property type="evidence" value="ECO:0007669"/>
    <property type="project" value="UniProtKB-SubCell"/>
</dbReference>
<evidence type="ECO:0000256" key="2">
    <source>
        <dbReference type="ARBA" id="ARBA00008126"/>
    </source>
</evidence>
<dbReference type="AlphaFoldDB" id="A0AAD5JR99"/>
<evidence type="ECO:0000256" key="1">
    <source>
        <dbReference type="ARBA" id="ARBA00004123"/>
    </source>
</evidence>
<dbReference type="PIRSF" id="PIRSF023577">
    <property type="entry name" value="ENOS_interacting"/>
    <property type="match status" value="1"/>
</dbReference>
<dbReference type="PROSITE" id="PS50089">
    <property type="entry name" value="ZF_RING_2"/>
    <property type="match status" value="1"/>
</dbReference>
<evidence type="ECO:0000313" key="13">
    <source>
        <dbReference type="Proteomes" id="UP001209540"/>
    </source>
</evidence>
<evidence type="ECO:0000313" key="12">
    <source>
        <dbReference type="EMBL" id="KAI9250884.1"/>
    </source>
</evidence>
<comment type="caution">
    <text evidence="12">The sequence shown here is derived from an EMBL/GenBank/DDBJ whole genome shotgun (WGS) entry which is preliminary data.</text>
</comment>
<keyword evidence="5" id="KW-0862">Zinc</keyword>
<evidence type="ECO:0000256" key="8">
    <source>
        <dbReference type="PROSITE-ProRule" id="PRU00175"/>
    </source>
</evidence>
<dbReference type="InterPro" id="IPR017907">
    <property type="entry name" value="Znf_RING_CS"/>
</dbReference>
<evidence type="ECO:0000256" key="9">
    <source>
        <dbReference type="SAM" id="Coils"/>
    </source>
</evidence>
<dbReference type="InterPro" id="IPR001841">
    <property type="entry name" value="Znf_RING"/>
</dbReference>
<evidence type="ECO:0000256" key="4">
    <source>
        <dbReference type="ARBA" id="ARBA00022771"/>
    </source>
</evidence>
<reference evidence="12" key="2">
    <citation type="submission" date="2023-02" db="EMBL/GenBank/DDBJ databases">
        <authorList>
            <consortium name="DOE Joint Genome Institute"/>
            <person name="Mondo S.J."/>
            <person name="Chang Y."/>
            <person name="Wang Y."/>
            <person name="Ahrendt S."/>
            <person name="Andreopoulos W."/>
            <person name="Barry K."/>
            <person name="Beard J."/>
            <person name="Benny G.L."/>
            <person name="Blankenship S."/>
            <person name="Bonito G."/>
            <person name="Cuomo C."/>
            <person name="Desiro A."/>
            <person name="Gervers K.A."/>
            <person name="Hundley H."/>
            <person name="Kuo A."/>
            <person name="LaButti K."/>
            <person name="Lang B.F."/>
            <person name="Lipzen A."/>
            <person name="O'Donnell K."/>
            <person name="Pangilinan J."/>
            <person name="Reynolds N."/>
            <person name="Sandor L."/>
            <person name="Smith M.W."/>
            <person name="Tsang A."/>
            <person name="Grigoriev I.V."/>
            <person name="Stajich J.E."/>
            <person name="Spatafora J.W."/>
        </authorList>
    </citation>
    <scope>NUCLEOTIDE SEQUENCE</scope>
    <source>
        <strain evidence="12">RSA 2281</strain>
    </source>
</reference>
<dbReference type="GO" id="GO:0061630">
    <property type="term" value="F:ubiquitin protein ligase activity"/>
    <property type="evidence" value="ECO:0007669"/>
    <property type="project" value="InterPro"/>
</dbReference>
<dbReference type="SMART" id="SM00184">
    <property type="entry name" value="RING"/>
    <property type="match status" value="2"/>
</dbReference>
<keyword evidence="3" id="KW-0479">Metal-binding</keyword>
<feature type="coiled-coil region" evidence="9">
    <location>
        <begin position="67"/>
        <end position="108"/>
    </location>
</feature>
<dbReference type="GO" id="GO:0008270">
    <property type="term" value="F:zinc ion binding"/>
    <property type="evidence" value="ECO:0007669"/>
    <property type="project" value="UniProtKB-KW"/>
</dbReference>
<organism evidence="12 13">
    <name type="scientific">Phascolomyces articulosus</name>
    <dbReference type="NCBI Taxonomy" id="60185"/>
    <lineage>
        <taxon>Eukaryota</taxon>
        <taxon>Fungi</taxon>
        <taxon>Fungi incertae sedis</taxon>
        <taxon>Mucoromycota</taxon>
        <taxon>Mucoromycotina</taxon>
        <taxon>Mucoromycetes</taxon>
        <taxon>Mucorales</taxon>
        <taxon>Lichtheimiaceae</taxon>
        <taxon>Phascolomyces</taxon>
    </lineage>
</organism>
<dbReference type="PROSITE" id="PS00518">
    <property type="entry name" value="ZF_RING_1"/>
    <property type="match status" value="1"/>
</dbReference>
<sequence>MPRHSKNNTASSVFTYHETKSLDYGTKKQRLGRDSFREYDACFLCLQTARDPVACPQGHLACRECMYESILTQKQNIKREQRLLEQKLQALEEKKDKETEEARQVMLDQFEKTQTSMLGHRRQPVKKKEEEKEKEEDKNTQGVKRKIQDATDEDQLERTAKRLAEEKADKSKSKLSSFWLPTMTPEAEKQYKDEIKPIQTQTMCTAVKIPHPVSLKSLIDVKFQYEDEAKKKCQCPACLKSLSNASKFSVMRSCGHVVCNTCVDMFVKKTKRCYVCEAKIKSKDIVDMSPEGTGFASGSSMAEAKKWGVAFQ</sequence>
<keyword evidence="4 8" id="KW-0863">Zinc-finger</keyword>
<dbReference type="PANTHER" id="PTHR13063">
    <property type="entry name" value="ENOS INTERACTING PROTEIN"/>
    <property type="match status" value="1"/>
</dbReference>
<keyword evidence="13" id="KW-1185">Reference proteome</keyword>
<dbReference type="InterPro" id="IPR013083">
    <property type="entry name" value="Znf_RING/FYVE/PHD"/>
</dbReference>
<reference evidence="12" key="1">
    <citation type="journal article" date="2022" name="IScience">
        <title>Evolution of zygomycete secretomes and the origins of terrestrial fungal ecologies.</title>
        <authorList>
            <person name="Chang Y."/>
            <person name="Wang Y."/>
            <person name="Mondo S."/>
            <person name="Ahrendt S."/>
            <person name="Andreopoulos W."/>
            <person name="Barry K."/>
            <person name="Beard J."/>
            <person name="Benny G.L."/>
            <person name="Blankenship S."/>
            <person name="Bonito G."/>
            <person name="Cuomo C."/>
            <person name="Desiro A."/>
            <person name="Gervers K.A."/>
            <person name="Hundley H."/>
            <person name="Kuo A."/>
            <person name="LaButti K."/>
            <person name="Lang B.F."/>
            <person name="Lipzen A."/>
            <person name="O'Donnell K."/>
            <person name="Pangilinan J."/>
            <person name="Reynolds N."/>
            <person name="Sandor L."/>
            <person name="Smith M.E."/>
            <person name="Tsang A."/>
            <person name="Grigoriev I.V."/>
            <person name="Stajich J.E."/>
            <person name="Spatafora J.W."/>
        </authorList>
    </citation>
    <scope>NUCLEOTIDE SEQUENCE</scope>
    <source>
        <strain evidence="12">RSA 2281</strain>
    </source>
</reference>
<evidence type="ECO:0000256" key="7">
    <source>
        <dbReference type="PIRNR" id="PIRNR023577"/>
    </source>
</evidence>
<evidence type="ECO:0000259" key="11">
    <source>
        <dbReference type="PROSITE" id="PS50089"/>
    </source>
</evidence>
<evidence type="ECO:0000256" key="3">
    <source>
        <dbReference type="ARBA" id="ARBA00022723"/>
    </source>
</evidence>
<feature type="compositionally biased region" description="Basic and acidic residues" evidence="10">
    <location>
        <begin position="126"/>
        <end position="139"/>
    </location>
</feature>
<protein>
    <recommendedName>
        <fullName evidence="11">RING-type domain-containing protein</fullName>
    </recommendedName>
</protein>
<evidence type="ECO:0000256" key="10">
    <source>
        <dbReference type="SAM" id="MobiDB-lite"/>
    </source>
</evidence>
<name>A0AAD5JR99_9FUNG</name>
<dbReference type="InterPro" id="IPR031790">
    <property type="entry name" value="Znf-NOSIP"/>
</dbReference>
<dbReference type="Pfam" id="PF04641">
    <property type="entry name" value="Rtf2"/>
    <property type="match status" value="1"/>
</dbReference>
<dbReference type="Proteomes" id="UP001209540">
    <property type="component" value="Unassembled WGS sequence"/>
</dbReference>
<keyword evidence="6 7" id="KW-0539">Nucleus</keyword>
<feature type="region of interest" description="Disordered" evidence="10">
    <location>
        <begin position="110"/>
        <end position="155"/>
    </location>
</feature>
<keyword evidence="9" id="KW-0175">Coiled coil</keyword>
<accession>A0AAD5JR99</accession>
<gene>
    <name evidence="12" type="ORF">BDA99DRAFT_204314</name>
</gene>
<proteinExistence type="inferred from homology"/>
<feature type="domain" description="RING-type" evidence="11">
    <location>
        <begin position="235"/>
        <end position="277"/>
    </location>
</feature>
<comment type="similarity">
    <text evidence="2 7">Belongs to the NOSIP family.</text>
</comment>
<dbReference type="EMBL" id="JAIXMP010000031">
    <property type="protein sequence ID" value="KAI9250884.1"/>
    <property type="molecule type" value="Genomic_DNA"/>
</dbReference>
<comment type="subcellular location">
    <subcellularLocation>
        <location evidence="1 7">Nucleus</location>
    </subcellularLocation>
</comment>
<evidence type="ECO:0000256" key="6">
    <source>
        <dbReference type="ARBA" id="ARBA00023242"/>
    </source>
</evidence>
<dbReference type="SUPFAM" id="SSF57850">
    <property type="entry name" value="RING/U-box"/>
    <property type="match status" value="2"/>
</dbReference>